<evidence type="ECO:0000313" key="2">
    <source>
        <dbReference type="WBParaSite" id="nRc.2.0.1.t35823-RA"/>
    </source>
</evidence>
<protein>
    <submittedName>
        <fullName evidence="2">Uncharacterized protein</fullName>
    </submittedName>
</protein>
<reference evidence="2" key="1">
    <citation type="submission" date="2022-11" db="UniProtKB">
        <authorList>
            <consortium name="WormBaseParasite"/>
        </authorList>
    </citation>
    <scope>IDENTIFICATION</scope>
</reference>
<name>A0A915KAL7_ROMCU</name>
<evidence type="ECO:0000313" key="1">
    <source>
        <dbReference type="Proteomes" id="UP000887565"/>
    </source>
</evidence>
<dbReference type="Proteomes" id="UP000887565">
    <property type="component" value="Unplaced"/>
</dbReference>
<keyword evidence="1" id="KW-1185">Reference proteome</keyword>
<accession>A0A915KAL7</accession>
<dbReference type="AlphaFoldDB" id="A0A915KAL7"/>
<organism evidence="1 2">
    <name type="scientific">Romanomermis culicivorax</name>
    <name type="common">Nematode worm</name>
    <dbReference type="NCBI Taxonomy" id="13658"/>
    <lineage>
        <taxon>Eukaryota</taxon>
        <taxon>Metazoa</taxon>
        <taxon>Ecdysozoa</taxon>
        <taxon>Nematoda</taxon>
        <taxon>Enoplea</taxon>
        <taxon>Dorylaimia</taxon>
        <taxon>Mermithida</taxon>
        <taxon>Mermithoidea</taxon>
        <taxon>Mermithidae</taxon>
        <taxon>Romanomermis</taxon>
    </lineage>
</organism>
<dbReference type="WBParaSite" id="nRc.2.0.1.t35823-RA">
    <property type="protein sequence ID" value="nRc.2.0.1.t35823-RA"/>
    <property type="gene ID" value="nRc.2.0.1.g35823"/>
</dbReference>
<sequence length="81" mass="9522">MAAFMSRTKKGKTFFGNYKLHYTVQDFGTMGVLYNLRSSAVHFIHCYLQKHPNNKYLWAEFTNLQKSLQKKRNSNIKISNS</sequence>
<proteinExistence type="predicted"/>